<reference evidence="1 2" key="1">
    <citation type="submission" date="2018-06" db="EMBL/GenBank/DDBJ databases">
        <title>Genome Sequence of the Brown Rot Fungal Pathogen Monilinia fructigena.</title>
        <authorList>
            <person name="Landi L."/>
            <person name="De Miccolis Angelini R.M."/>
            <person name="Pollastro S."/>
            <person name="Abate D."/>
            <person name="Faretra F."/>
            <person name="Romanazzi G."/>
        </authorList>
    </citation>
    <scope>NUCLEOTIDE SEQUENCE [LARGE SCALE GENOMIC DNA]</scope>
    <source>
        <strain evidence="1 2">Mfrg269</strain>
    </source>
</reference>
<accession>A0A395INC5</accession>
<evidence type="ECO:0000313" key="2">
    <source>
        <dbReference type="Proteomes" id="UP000249056"/>
    </source>
</evidence>
<name>A0A395INC5_9HELO</name>
<sequence>MSISRALKVWLQKAALLPAQPRNRKKSDEVFPRVLNDMYDQVEHAFRVLSICLRDFATVYPEIYSAEVDAYLSFLNEYSYQLLIQGYRAKTFTKCNYKYLIPFYSSIYTPYHRMDIGESDFIGHFVHHAIRKLRRDIRSIEIHELQDAEKAKNHGYSDEYDFDPIGNRTLLTRNLSISREKDQKCH</sequence>
<dbReference type="Proteomes" id="UP000249056">
    <property type="component" value="Unassembled WGS sequence"/>
</dbReference>
<organism evidence="1 2">
    <name type="scientific">Monilinia fructigena</name>
    <dbReference type="NCBI Taxonomy" id="38457"/>
    <lineage>
        <taxon>Eukaryota</taxon>
        <taxon>Fungi</taxon>
        <taxon>Dikarya</taxon>
        <taxon>Ascomycota</taxon>
        <taxon>Pezizomycotina</taxon>
        <taxon>Leotiomycetes</taxon>
        <taxon>Helotiales</taxon>
        <taxon>Sclerotiniaceae</taxon>
        <taxon>Monilinia</taxon>
    </lineage>
</organism>
<comment type="caution">
    <text evidence="1">The sequence shown here is derived from an EMBL/GenBank/DDBJ whole genome shotgun (WGS) entry which is preliminary data.</text>
</comment>
<dbReference type="AlphaFoldDB" id="A0A395INC5"/>
<gene>
    <name evidence="1" type="ORF">DID88_010218</name>
</gene>
<dbReference type="EMBL" id="QKRW01000036">
    <property type="protein sequence ID" value="RAL60893.1"/>
    <property type="molecule type" value="Genomic_DNA"/>
</dbReference>
<proteinExistence type="predicted"/>
<protein>
    <submittedName>
        <fullName evidence="1">Uncharacterized protein</fullName>
    </submittedName>
</protein>
<dbReference type="OrthoDB" id="10443189at2759"/>
<evidence type="ECO:0000313" key="1">
    <source>
        <dbReference type="EMBL" id="RAL60893.1"/>
    </source>
</evidence>
<keyword evidence="2" id="KW-1185">Reference proteome</keyword>